<evidence type="ECO:0000259" key="5">
    <source>
        <dbReference type="PROSITE" id="PS50103"/>
    </source>
</evidence>
<gene>
    <name evidence="6" type="ORF">ACH5RR_022802</name>
</gene>
<comment type="caution">
    <text evidence="6">The sequence shown here is derived from an EMBL/GenBank/DDBJ whole genome shotgun (WGS) entry which is preliminary data.</text>
</comment>
<evidence type="ECO:0000256" key="1">
    <source>
        <dbReference type="ARBA" id="ARBA00022723"/>
    </source>
</evidence>
<dbReference type="SUPFAM" id="SSF57667">
    <property type="entry name" value="beta-beta-alpha zinc fingers"/>
    <property type="match status" value="1"/>
</dbReference>
<dbReference type="InterPro" id="IPR000571">
    <property type="entry name" value="Znf_CCCH"/>
</dbReference>
<dbReference type="SMART" id="SM00356">
    <property type="entry name" value="ZnF_C3H1"/>
    <property type="match status" value="1"/>
</dbReference>
<dbReference type="InterPro" id="IPR003604">
    <property type="entry name" value="Matrin/U1-like-C_Znf_C2H2"/>
</dbReference>
<dbReference type="Gene3D" id="3.30.160.60">
    <property type="entry name" value="Classic Zinc Finger"/>
    <property type="match status" value="1"/>
</dbReference>
<dbReference type="SUPFAM" id="SSF90229">
    <property type="entry name" value="CCCH zinc finger"/>
    <property type="match status" value="1"/>
</dbReference>
<feature type="domain" description="C3H1-type" evidence="5">
    <location>
        <begin position="53"/>
        <end position="81"/>
    </location>
</feature>
<dbReference type="InterPro" id="IPR036236">
    <property type="entry name" value="Znf_C2H2_sf"/>
</dbReference>
<keyword evidence="7" id="KW-1185">Reference proteome</keyword>
<dbReference type="Pfam" id="PF06220">
    <property type="entry name" value="zf-U1"/>
    <property type="match status" value="1"/>
</dbReference>
<sequence>MPLGKYYCDYCDKEFQDTAAARKRHLQGVHHQRAKALWYDSLPYQIPDPDGTLGKQGVCNRFIRTGACQYGDSCKYYHPKQNVRNPTPNMPPGINFMDNSRSQCIPGSQIIRSTLLTGSMFGQNVGTSWGNLPPSLMPPPEAGYPPLSFIDWG</sequence>
<feature type="zinc finger region" description="C3H1-type" evidence="4">
    <location>
        <begin position="53"/>
        <end position="81"/>
    </location>
</feature>
<accession>A0ABD2Z8U9</accession>
<evidence type="ECO:0000256" key="4">
    <source>
        <dbReference type="PROSITE-ProRule" id="PRU00723"/>
    </source>
</evidence>
<evidence type="ECO:0000256" key="2">
    <source>
        <dbReference type="ARBA" id="ARBA00022771"/>
    </source>
</evidence>
<dbReference type="SMART" id="SM00451">
    <property type="entry name" value="ZnF_U1"/>
    <property type="match status" value="1"/>
</dbReference>
<organism evidence="6 7">
    <name type="scientific">Cinchona calisaya</name>
    <dbReference type="NCBI Taxonomy" id="153742"/>
    <lineage>
        <taxon>Eukaryota</taxon>
        <taxon>Viridiplantae</taxon>
        <taxon>Streptophyta</taxon>
        <taxon>Embryophyta</taxon>
        <taxon>Tracheophyta</taxon>
        <taxon>Spermatophyta</taxon>
        <taxon>Magnoliopsida</taxon>
        <taxon>eudicotyledons</taxon>
        <taxon>Gunneridae</taxon>
        <taxon>Pentapetalae</taxon>
        <taxon>asterids</taxon>
        <taxon>lamiids</taxon>
        <taxon>Gentianales</taxon>
        <taxon>Rubiaceae</taxon>
        <taxon>Cinchonoideae</taxon>
        <taxon>Cinchoneae</taxon>
        <taxon>Cinchona</taxon>
    </lineage>
</organism>
<dbReference type="PROSITE" id="PS50103">
    <property type="entry name" value="ZF_C3H1"/>
    <property type="match status" value="1"/>
</dbReference>
<evidence type="ECO:0000313" key="6">
    <source>
        <dbReference type="EMBL" id="KAL3515900.1"/>
    </source>
</evidence>
<dbReference type="InterPro" id="IPR013085">
    <property type="entry name" value="U1-CZ_Znf_C2H2"/>
</dbReference>
<evidence type="ECO:0000313" key="7">
    <source>
        <dbReference type="Proteomes" id="UP001630127"/>
    </source>
</evidence>
<dbReference type="PANTHER" id="PTHR16465">
    <property type="entry name" value="NUCLEASE-RELATED"/>
    <property type="match status" value="1"/>
</dbReference>
<dbReference type="InterPro" id="IPR036855">
    <property type="entry name" value="Znf_CCCH_sf"/>
</dbReference>
<keyword evidence="3 4" id="KW-0862">Zinc</keyword>
<keyword evidence="2 4" id="KW-0863">Zinc-finger</keyword>
<proteinExistence type="predicted"/>
<dbReference type="Gene3D" id="3.30.1370.210">
    <property type="match status" value="1"/>
</dbReference>
<dbReference type="Pfam" id="PF00642">
    <property type="entry name" value="zf-CCCH"/>
    <property type="match status" value="1"/>
</dbReference>
<dbReference type="PANTHER" id="PTHR16465:SF0">
    <property type="entry name" value="ZINC FINGER MATRIN-TYPE PROTEIN 5"/>
    <property type="match status" value="1"/>
</dbReference>
<keyword evidence="1 4" id="KW-0479">Metal-binding</keyword>
<dbReference type="Proteomes" id="UP001630127">
    <property type="component" value="Unassembled WGS sequence"/>
</dbReference>
<dbReference type="AlphaFoldDB" id="A0ABD2Z8U9"/>
<reference evidence="6 7" key="1">
    <citation type="submission" date="2024-11" db="EMBL/GenBank/DDBJ databases">
        <title>A near-complete genome assembly of Cinchona calisaya.</title>
        <authorList>
            <person name="Lian D.C."/>
            <person name="Zhao X.W."/>
            <person name="Wei L."/>
        </authorList>
    </citation>
    <scope>NUCLEOTIDE SEQUENCE [LARGE SCALE GENOMIC DNA]</scope>
    <source>
        <tissue evidence="6">Nenye</tissue>
    </source>
</reference>
<dbReference type="GO" id="GO:0008270">
    <property type="term" value="F:zinc ion binding"/>
    <property type="evidence" value="ECO:0007669"/>
    <property type="project" value="UniProtKB-KW"/>
</dbReference>
<evidence type="ECO:0000256" key="3">
    <source>
        <dbReference type="ARBA" id="ARBA00022833"/>
    </source>
</evidence>
<dbReference type="EMBL" id="JBJUIK010000010">
    <property type="protein sequence ID" value="KAL3515900.1"/>
    <property type="molecule type" value="Genomic_DNA"/>
</dbReference>
<protein>
    <recommendedName>
        <fullName evidence="5">C3H1-type domain-containing protein</fullName>
    </recommendedName>
</protein>
<name>A0ABD2Z8U9_9GENT</name>